<dbReference type="Pfam" id="PF00248">
    <property type="entry name" value="Aldo_ket_red"/>
    <property type="match status" value="1"/>
</dbReference>
<dbReference type="FunFam" id="3.20.20.100:FF:000004">
    <property type="entry name" value="Oxidoreductase, aldo/keto reductase"/>
    <property type="match status" value="1"/>
</dbReference>
<dbReference type="InterPro" id="IPR036812">
    <property type="entry name" value="NAD(P)_OxRdtase_dom_sf"/>
</dbReference>
<dbReference type="InterPro" id="IPR031475">
    <property type="entry name" value="NBD_C"/>
</dbReference>
<proteinExistence type="inferred from homology"/>
<dbReference type="OrthoDB" id="48988at2759"/>
<comment type="similarity">
    <text evidence="1">Belongs to the four-carbon acid sugar kinase family.</text>
</comment>
<dbReference type="SUPFAM" id="SSF51430">
    <property type="entry name" value="NAD(P)-linked oxidoreductase"/>
    <property type="match status" value="1"/>
</dbReference>
<dbReference type="Proteomes" id="UP000326268">
    <property type="component" value="Unassembled WGS sequence"/>
</dbReference>
<feature type="domain" description="Four-carbon acid sugar kinase N-terminal" evidence="11">
    <location>
        <begin position="54"/>
        <end position="291"/>
    </location>
</feature>
<evidence type="ECO:0000313" key="14">
    <source>
        <dbReference type="Proteomes" id="UP000326268"/>
    </source>
</evidence>
<dbReference type="Gene3D" id="3.40.50.10840">
    <property type="entry name" value="Putative sugar-binding, N-terminal domain"/>
    <property type="match status" value="1"/>
</dbReference>
<evidence type="ECO:0000256" key="8">
    <source>
        <dbReference type="ARBA" id="ARBA00038157"/>
    </source>
</evidence>
<dbReference type="InterPro" id="IPR010737">
    <property type="entry name" value="4-carb_acid_sugar_kinase_N"/>
</dbReference>
<evidence type="ECO:0000313" key="13">
    <source>
        <dbReference type="EMBL" id="KAE8367915.1"/>
    </source>
</evidence>
<evidence type="ECO:0000256" key="2">
    <source>
        <dbReference type="ARBA" id="ARBA00022679"/>
    </source>
</evidence>
<feature type="domain" description="Four-carbon acid sugar kinase nucleotide binding" evidence="12">
    <location>
        <begin position="318"/>
        <end position="484"/>
    </location>
</feature>
<dbReference type="Gene3D" id="3.40.980.20">
    <property type="entry name" value="Four-carbon acid sugar kinase, nucleotide binding domain"/>
    <property type="match status" value="1"/>
</dbReference>
<dbReference type="GO" id="GO:0005524">
    <property type="term" value="F:ATP binding"/>
    <property type="evidence" value="ECO:0007669"/>
    <property type="project" value="UniProtKB-KW"/>
</dbReference>
<evidence type="ECO:0000256" key="5">
    <source>
        <dbReference type="ARBA" id="ARBA00022840"/>
    </source>
</evidence>
<evidence type="ECO:0000256" key="1">
    <source>
        <dbReference type="ARBA" id="ARBA00005715"/>
    </source>
</evidence>
<evidence type="ECO:0000259" key="12">
    <source>
        <dbReference type="Pfam" id="PF17042"/>
    </source>
</evidence>
<evidence type="ECO:0000256" key="9">
    <source>
        <dbReference type="SAM" id="MobiDB-lite"/>
    </source>
</evidence>
<feature type="region of interest" description="Disordered" evidence="9">
    <location>
        <begin position="1"/>
        <end position="34"/>
    </location>
</feature>
<keyword evidence="4" id="KW-0418">Kinase</keyword>
<dbReference type="GO" id="GO:0016491">
    <property type="term" value="F:oxidoreductase activity"/>
    <property type="evidence" value="ECO:0007669"/>
    <property type="project" value="UniProtKB-KW"/>
</dbReference>
<dbReference type="SUPFAM" id="SSF142764">
    <property type="entry name" value="YgbK-like"/>
    <property type="match status" value="1"/>
</dbReference>
<reference evidence="13 14" key="1">
    <citation type="submission" date="2019-04" db="EMBL/GenBank/DDBJ databases">
        <title>Friends and foes A comparative genomics studyof 23 Aspergillus species from section Flavi.</title>
        <authorList>
            <consortium name="DOE Joint Genome Institute"/>
            <person name="Kjaerbolling I."/>
            <person name="Vesth T."/>
            <person name="Frisvad J.C."/>
            <person name="Nybo J.L."/>
            <person name="Theobald S."/>
            <person name="Kildgaard S."/>
            <person name="Isbrandt T."/>
            <person name="Kuo A."/>
            <person name="Sato A."/>
            <person name="Lyhne E.K."/>
            <person name="Kogle M.E."/>
            <person name="Wiebenga A."/>
            <person name="Kun R.S."/>
            <person name="Lubbers R.J."/>
            <person name="Makela M.R."/>
            <person name="Barry K."/>
            <person name="Chovatia M."/>
            <person name="Clum A."/>
            <person name="Daum C."/>
            <person name="Haridas S."/>
            <person name="He G."/>
            <person name="LaButti K."/>
            <person name="Lipzen A."/>
            <person name="Mondo S."/>
            <person name="Riley R."/>
            <person name="Salamov A."/>
            <person name="Simmons B.A."/>
            <person name="Magnuson J.K."/>
            <person name="Henrissat B."/>
            <person name="Mortensen U.H."/>
            <person name="Larsen T.O."/>
            <person name="Devries R.P."/>
            <person name="Grigoriev I.V."/>
            <person name="Machida M."/>
            <person name="Baker S.E."/>
            <person name="Andersen M.R."/>
        </authorList>
    </citation>
    <scope>NUCLEOTIDE SEQUENCE [LARGE SCALE GENOMIC DNA]</scope>
    <source>
        <strain evidence="13 14">CBS 763.97</strain>
    </source>
</reference>
<dbReference type="InterPro" id="IPR042213">
    <property type="entry name" value="NBD_C_sf"/>
</dbReference>
<accession>A0A5N7ADY0</accession>
<keyword evidence="14" id="KW-1185">Reference proteome</keyword>
<keyword evidence="2" id="KW-0808">Transferase</keyword>
<dbReference type="Pfam" id="PF17042">
    <property type="entry name" value="NBD_C"/>
    <property type="match status" value="1"/>
</dbReference>
<keyword evidence="3" id="KW-0547">Nucleotide-binding</keyword>
<protein>
    <submittedName>
        <fullName evidence="13">NADP-dependent oxidoreductase domain-containing protein</fullName>
    </submittedName>
</protein>
<dbReference type="InterPro" id="IPR050523">
    <property type="entry name" value="AKR_Detox_Biosynth"/>
</dbReference>
<dbReference type="GeneID" id="43659336"/>
<evidence type="ECO:0000256" key="7">
    <source>
        <dbReference type="ARBA" id="ARBA00023277"/>
    </source>
</evidence>
<evidence type="ECO:0000259" key="11">
    <source>
        <dbReference type="Pfam" id="PF07005"/>
    </source>
</evidence>
<gene>
    <name evidence="13" type="ORF">BDV27DRAFT_168903</name>
</gene>
<dbReference type="Gene3D" id="3.20.20.100">
    <property type="entry name" value="NADP-dependent oxidoreductase domain"/>
    <property type="match status" value="1"/>
</dbReference>
<dbReference type="RefSeq" id="XP_031930996.1">
    <property type="nucleotide sequence ID" value="XM_032074890.1"/>
</dbReference>
<evidence type="ECO:0000259" key="10">
    <source>
        <dbReference type="Pfam" id="PF00248"/>
    </source>
</evidence>
<dbReference type="PANTHER" id="PTHR43364:SF15">
    <property type="entry name" value="ARYL-ALCOHOL DEHYDROGENASE AAD16-RELATED"/>
    <property type="match status" value="1"/>
</dbReference>
<evidence type="ECO:0000256" key="3">
    <source>
        <dbReference type="ARBA" id="ARBA00022741"/>
    </source>
</evidence>
<dbReference type="InterPro" id="IPR037051">
    <property type="entry name" value="4-carb_acid_sugar_kinase_N_sf"/>
</dbReference>
<organism evidence="13 14">
    <name type="scientific">Aspergillus caelatus</name>
    <dbReference type="NCBI Taxonomy" id="61420"/>
    <lineage>
        <taxon>Eukaryota</taxon>
        <taxon>Fungi</taxon>
        <taxon>Dikarya</taxon>
        <taxon>Ascomycota</taxon>
        <taxon>Pezizomycotina</taxon>
        <taxon>Eurotiomycetes</taxon>
        <taxon>Eurotiomycetidae</taxon>
        <taxon>Eurotiales</taxon>
        <taxon>Aspergillaceae</taxon>
        <taxon>Aspergillus</taxon>
        <taxon>Aspergillus subgen. Circumdati</taxon>
    </lineage>
</organism>
<feature type="domain" description="NADP-dependent oxidoreductase" evidence="10">
    <location>
        <begin position="516"/>
        <end position="829"/>
    </location>
</feature>
<evidence type="ECO:0000256" key="6">
    <source>
        <dbReference type="ARBA" id="ARBA00023002"/>
    </source>
</evidence>
<dbReference type="GO" id="GO:0005829">
    <property type="term" value="C:cytosol"/>
    <property type="evidence" value="ECO:0007669"/>
    <property type="project" value="UniProtKB-ARBA"/>
</dbReference>
<dbReference type="InterPro" id="IPR023210">
    <property type="entry name" value="NADP_OxRdtase_dom"/>
</dbReference>
<dbReference type="CDD" id="cd19079">
    <property type="entry name" value="AKR_EcYajO-like"/>
    <property type="match status" value="1"/>
</dbReference>
<sequence length="837" mass="92063">MAERKPMHTFPTPLGPLPRVIGSPPEAQARLPPPVDSSRLLEQIDQQVDQLPILVVLDDDPTGTQTCHGINVLTVWDDATLVEEFSTCDRGFFILTNSRALPTAEARRLISEICTAVKKAAVQAQKAFEIVLRGDSTLRGHFPDEPQVAEEVIGQVDGWILAPFFRQGGRFTIDDVHYVADAEENLVPAAQTIFAKDATFGYTSSNLIDYVVEKSNGSIPRHRVQSISLQDIREGGVSAVAKKLLEFAQGSIIIVNAMIDTDLEIFVLGLLQAKSAGRNYIYRTGAAFVSTRLAIRTKPPLSARDLGLDTEASSPGGLIIAGSYVPKTTDQLQSLTSGRGSELKVITLDVEGLLHSAESSYATVLNAADEAGKYIVDGQDVLLMTSRRLVSSHDELSGLQIGSKVSNALVLFLQLLIPRPRYVIAKGGITSSDLATTSLRMRRAQIIGQALAGVPIWRCEEPSSKFVGIPYVVFPGNVGHQEALLDLVTSWKSKSPEKQPKMQYQRLGNSGLKVSKIILGCMTFGNPSWEGSPWVLPEAEALPLLKKAYDCGINTWDTADTYSNGMSEILIGKALEQYNIPRSKVVIMSKLYYPVLAPESNARPNPAVNDGGLVNQMGLSRKHIFDAVEASLTRLKSSYIDVLQLHRIDDTQPEEVMRALHDLVQMGKIHYLGASSMYCWQLARLQYAAKMNNWTTFTSMQGLYNLLYREEERETNRFCQAEGIGLIPWSPLARGLLARPWNVKTDRSMKDAKTAKWFAGEQDQKIITRVDQLARSKGCSMSAVAMAWLLKKGACPIAGLNSIERIESASEALAVRLSDADIRFLEEHYRPLPVQAI</sequence>
<keyword evidence="5" id="KW-0067">ATP-binding</keyword>
<keyword evidence="7" id="KW-0119">Carbohydrate metabolism</keyword>
<dbReference type="PANTHER" id="PTHR43364">
    <property type="entry name" value="NADH-SPECIFIC METHYLGLYOXAL REDUCTASE-RELATED"/>
    <property type="match status" value="1"/>
</dbReference>
<dbReference type="EMBL" id="ML737591">
    <property type="protein sequence ID" value="KAE8367915.1"/>
    <property type="molecule type" value="Genomic_DNA"/>
</dbReference>
<dbReference type="AlphaFoldDB" id="A0A5N7ADY0"/>
<dbReference type="GO" id="GO:0016301">
    <property type="term" value="F:kinase activity"/>
    <property type="evidence" value="ECO:0007669"/>
    <property type="project" value="UniProtKB-KW"/>
</dbReference>
<name>A0A5N7ADY0_9EURO</name>
<dbReference type="Pfam" id="PF07005">
    <property type="entry name" value="SBD_N"/>
    <property type="match status" value="1"/>
</dbReference>
<evidence type="ECO:0000256" key="4">
    <source>
        <dbReference type="ARBA" id="ARBA00022777"/>
    </source>
</evidence>
<keyword evidence="6" id="KW-0560">Oxidoreductase</keyword>
<comment type="similarity">
    <text evidence="8">Belongs to the aldo/keto reductase family. Aldo/keto reductase 2 subfamily.</text>
</comment>